<protein>
    <submittedName>
        <fullName evidence="1">Uncharacterized protein</fullName>
    </submittedName>
</protein>
<organism evidence="1">
    <name type="scientific">Rhizophora mucronata</name>
    <name type="common">Asiatic mangrove</name>
    <dbReference type="NCBI Taxonomy" id="61149"/>
    <lineage>
        <taxon>Eukaryota</taxon>
        <taxon>Viridiplantae</taxon>
        <taxon>Streptophyta</taxon>
        <taxon>Embryophyta</taxon>
        <taxon>Tracheophyta</taxon>
        <taxon>Spermatophyta</taxon>
        <taxon>Magnoliopsida</taxon>
        <taxon>eudicotyledons</taxon>
        <taxon>Gunneridae</taxon>
        <taxon>Pentapetalae</taxon>
        <taxon>rosids</taxon>
        <taxon>fabids</taxon>
        <taxon>Malpighiales</taxon>
        <taxon>Rhizophoraceae</taxon>
        <taxon>Rhizophora</taxon>
    </lineage>
</organism>
<reference evidence="1" key="1">
    <citation type="submission" date="2018-02" db="EMBL/GenBank/DDBJ databases">
        <title>Rhizophora mucronata_Transcriptome.</title>
        <authorList>
            <person name="Meera S.P."/>
            <person name="Sreeshan A."/>
            <person name="Augustine A."/>
        </authorList>
    </citation>
    <scope>NUCLEOTIDE SEQUENCE</scope>
    <source>
        <tissue evidence="1">Leaf</tissue>
    </source>
</reference>
<sequence>MTTIICSSWC</sequence>
<name>A0A2P2N409_RHIMU</name>
<proteinExistence type="predicted"/>
<dbReference type="EMBL" id="GGEC01056714">
    <property type="protein sequence ID" value="MBX37198.1"/>
    <property type="molecule type" value="Transcribed_RNA"/>
</dbReference>
<evidence type="ECO:0000313" key="1">
    <source>
        <dbReference type="EMBL" id="MBX37198.1"/>
    </source>
</evidence>
<accession>A0A2P2N409</accession>